<dbReference type="SUPFAM" id="SSF53850">
    <property type="entry name" value="Periplasmic binding protein-like II"/>
    <property type="match status" value="1"/>
</dbReference>
<dbReference type="EMBL" id="RFFI01000015">
    <property type="protein sequence ID" value="RMI13451.1"/>
    <property type="molecule type" value="Genomic_DNA"/>
</dbReference>
<evidence type="ECO:0000256" key="2">
    <source>
        <dbReference type="ARBA" id="ARBA00022448"/>
    </source>
</evidence>
<organism evidence="5 6">
    <name type="scientific">Cellulomonas triticagri</name>
    <dbReference type="NCBI Taxonomy" id="2483352"/>
    <lineage>
        <taxon>Bacteria</taxon>
        <taxon>Bacillati</taxon>
        <taxon>Actinomycetota</taxon>
        <taxon>Actinomycetes</taxon>
        <taxon>Micrococcales</taxon>
        <taxon>Cellulomonadaceae</taxon>
        <taxon>Cellulomonas</taxon>
    </lineage>
</organism>
<keyword evidence="3" id="KW-0732">Signal</keyword>
<dbReference type="PANTHER" id="PTHR30061:SF50">
    <property type="entry name" value="MALTOSE_MALTODEXTRIN-BINDING PERIPLASMIC PROTEIN"/>
    <property type="match status" value="1"/>
</dbReference>
<dbReference type="GO" id="GO:0015768">
    <property type="term" value="P:maltose transport"/>
    <property type="evidence" value="ECO:0007669"/>
    <property type="project" value="TreeGrafter"/>
</dbReference>
<dbReference type="GO" id="GO:0042956">
    <property type="term" value="P:maltodextrin transmembrane transport"/>
    <property type="evidence" value="ECO:0007669"/>
    <property type="project" value="TreeGrafter"/>
</dbReference>
<proteinExistence type="inferred from homology"/>
<gene>
    <name evidence="5" type="ORF">EBM89_04345</name>
</gene>
<comment type="caution">
    <text evidence="5">The sequence shown here is derived from an EMBL/GenBank/DDBJ whole genome shotgun (WGS) entry which is preliminary data.</text>
</comment>
<accession>A0A3M2JMF4</accession>
<evidence type="ECO:0000256" key="4">
    <source>
        <dbReference type="SAM" id="MobiDB-lite"/>
    </source>
</evidence>
<keyword evidence="6" id="KW-1185">Reference proteome</keyword>
<evidence type="ECO:0000313" key="6">
    <source>
        <dbReference type="Proteomes" id="UP000269289"/>
    </source>
</evidence>
<dbReference type="AlphaFoldDB" id="A0A3M2JMF4"/>
<dbReference type="Gene3D" id="3.40.190.10">
    <property type="entry name" value="Periplasmic binding protein-like II"/>
    <property type="match status" value="1"/>
</dbReference>
<feature type="region of interest" description="Disordered" evidence="4">
    <location>
        <begin position="1"/>
        <end position="20"/>
    </location>
</feature>
<evidence type="ECO:0000313" key="5">
    <source>
        <dbReference type="EMBL" id="RMI13451.1"/>
    </source>
</evidence>
<sequence length="439" mass="45616">MAAAPTPGHRPHSTRRPVRMNARRSSLIALAAAGALGLTACSGGTSAGGGGATSDGEGGGDGVVTVWHYFSDPNQVALMDAYQEKFEAEHDATVENVYVPYDQMNSKLVSAAGAGTGPDVVVFNGAEAATLALAGALAPLDEQWDGFADADQLPDSVLHRVDGTLYAVQGYVNLLGLWYNQDILDEIGVEPPTTMDELEDAMAAATDAGYGGITLSGLPQSQGEWQAYPWISDAGFDYENLDADALASGFERVRGWVDDGWLTQEAVTWDQTVPFQQFAAGRTAFAQNGNWQIGTAESDADFAYGVVPLPLGSTGGVYLGGEGQAIGAHADDPDLAWDYLQSTYLDVEGQELAPDLVGSIPSRADTAQADVVTGNDLLDPFARTIADFGASYPSPAIPPAAVADVQLTVGQAWSAVIGGQQSPRDAADQAVAALTGQIG</sequence>
<evidence type="ECO:0000256" key="1">
    <source>
        <dbReference type="ARBA" id="ARBA00008520"/>
    </source>
</evidence>
<reference evidence="5 6" key="1">
    <citation type="submission" date="2018-10" db="EMBL/GenBank/DDBJ databases">
        <title>Isolation, diversity and antifungal activity of actinobacteria from wheat.</title>
        <authorList>
            <person name="Han C."/>
        </authorList>
    </citation>
    <scope>NUCLEOTIDE SEQUENCE [LARGE SCALE GENOMIC DNA]</scope>
    <source>
        <strain evidence="5 6">NEAU-YY56</strain>
    </source>
</reference>
<name>A0A3M2JMF4_9CELL</name>
<comment type="similarity">
    <text evidence="1">Belongs to the bacterial solute-binding protein 1 family.</text>
</comment>
<dbReference type="PANTHER" id="PTHR30061">
    <property type="entry name" value="MALTOSE-BINDING PERIPLASMIC PROTEIN"/>
    <property type="match status" value="1"/>
</dbReference>
<keyword evidence="2" id="KW-0813">Transport</keyword>
<dbReference type="GO" id="GO:0055052">
    <property type="term" value="C:ATP-binding cassette (ABC) transporter complex, substrate-binding subunit-containing"/>
    <property type="evidence" value="ECO:0007669"/>
    <property type="project" value="TreeGrafter"/>
</dbReference>
<evidence type="ECO:0000256" key="3">
    <source>
        <dbReference type="ARBA" id="ARBA00022729"/>
    </source>
</evidence>
<protein>
    <submittedName>
        <fullName evidence="5">Extracellular solute-binding protein</fullName>
    </submittedName>
</protein>
<feature type="compositionally biased region" description="Basic residues" evidence="4">
    <location>
        <begin position="9"/>
        <end position="20"/>
    </location>
</feature>
<dbReference type="Proteomes" id="UP000269289">
    <property type="component" value="Unassembled WGS sequence"/>
</dbReference>
<dbReference type="InterPro" id="IPR006059">
    <property type="entry name" value="SBP"/>
</dbReference>
<dbReference type="Pfam" id="PF13416">
    <property type="entry name" value="SBP_bac_8"/>
    <property type="match status" value="1"/>
</dbReference>
<dbReference type="GO" id="GO:1901982">
    <property type="term" value="F:maltose binding"/>
    <property type="evidence" value="ECO:0007669"/>
    <property type="project" value="TreeGrafter"/>
</dbReference>